<evidence type="ECO:0000313" key="22">
    <source>
        <dbReference type="EMBL" id="VAW57446.1"/>
    </source>
</evidence>
<dbReference type="Gene3D" id="1.20.5.510">
    <property type="entry name" value="Single helix bin"/>
    <property type="match status" value="1"/>
</dbReference>
<evidence type="ECO:0000256" key="13">
    <source>
        <dbReference type="ARBA" id="ARBA00022989"/>
    </source>
</evidence>
<evidence type="ECO:0000256" key="17">
    <source>
        <dbReference type="ARBA" id="ARBA00023157"/>
    </source>
</evidence>
<dbReference type="InterPro" id="IPR005805">
    <property type="entry name" value="Rieske_Fe-S_prot_C"/>
</dbReference>
<comment type="subcellular location">
    <subcellularLocation>
        <location evidence="2">Cell membrane</location>
        <topology evidence="2">Single-pass membrane protein</topology>
    </subcellularLocation>
</comment>
<proteinExistence type="predicted"/>
<organism evidence="22">
    <name type="scientific">hydrothermal vent metagenome</name>
    <dbReference type="NCBI Taxonomy" id="652676"/>
    <lineage>
        <taxon>unclassified sequences</taxon>
        <taxon>metagenomes</taxon>
        <taxon>ecological metagenomes</taxon>
    </lineage>
</organism>
<comment type="catalytic activity">
    <reaction evidence="18">
        <text>a quinol + 2 Fe(III)-[cytochrome c](out) = a quinone + 2 Fe(II)-[cytochrome c](out) + 2 H(+)(out)</text>
        <dbReference type="Rhea" id="RHEA:11484"/>
        <dbReference type="Rhea" id="RHEA-COMP:10350"/>
        <dbReference type="Rhea" id="RHEA-COMP:14399"/>
        <dbReference type="ChEBI" id="CHEBI:15378"/>
        <dbReference type="ChEBI" id="CHEBI:24646"/>
        <dbReference type="ChEBI" id="CHEBI:29033"/>
        <dbReference type="ChEBI" id="CHEBI:29034"/>
        <dbReference type="ChEBI" id="CHEBI:132124"/>
        <dbReference type="EC" id="7.1.1.8"/>
    </reaction>
</comment>
<evidence type="ECO:0000256" key="19">
    <source>
        <dbReference type="ARBA" id="ARBA00032409"/>
    </source>
</evidence>
<dbReference type="GO" id="GO:0051537">
    <property type="term" value="F:2 iron, 2 sulfur cluster binding"/>
    <property type="evidence" value="ECO:0007669"/>
    <property type="project" value="UniProtKB-KW"/>
</dbReference>
<dbReference type="Pfam" id="PF10399">
    <property type="entry name" value="UCR_Fe-S_N"/>
    <property type="match status" value="1"/>
</dbReference>
<comment type="subunit">
    <text evidence="3">The main subunits of complex b-c1 are: cytochrome b, cytochrome c1 and the Rieske protein.</text>
</comment>
<dbReference type="InterPro" id="IPR017941">
    <property type="entry name" value="Rieske_2Fe-2S"/>
</dbReference>
<comment type="function">
    <text evidence="1">Component of the ubiquinol-cytochrome c reductase complex (complex III or cytochrome b-c1 complex), which is a respiratory chain that generates an electrochemical potential coupled to ATP synthesis.</text>
</comment>
<sequence>MNKNDKSRRRFLLAATGTIGATGLAIAAWPFIDSMNPSERAKVSGAPVIIDFSKIEPGRQITVSWRQHPVWVLNRTPEMLQRMSTSTHLERLRDPDSKVTSQQPKYAQNEYRSLHPEHLVVIGICTHLGCIPTFRPESAPKDLGADWIGGYSCPCHGSRFDFSGRVFKSVPAPTNLVIPPYRYLSEFVIEIGIDTEV</sequence>
<dbReference type="InterPro" id="IPR019470">
    <property type="entry name" value="Ubiq_cytC_Rdtase_Fe-S_su_TAT"/>
</dbReference>
<feature type="domain" description="Rieske" evidence="21">
    <location>
        <begin position="94"/>
        <end position="190"/>
    </location>
</feature>
<evidence type="ECO:0000256" key="15">
    <source>
        <dbReference type="ARBA" id="ARBA00023014"/>
    </source>
</evidence>
<dbReference type="SUPFAM" id="SSF50022">
    <property type="entry name" value="ISP domain"/>
    <property type="match status" value="1"/>
</dbReference>
<gene>
    <name evidence="22" type="ORF">MNBD_GAMMA07-784</name>
</gene>
<keyword evidence="14" id="KW-0408">Iron</keyword>
<comment type="cofactor">
    <cofactor evidence="20">
        <name>[2Fe-2S] cluster</name>
        <dbReference type="ChEBI" id="CHEBI:190135"/>
    </cofactor>
</comment>
<keyword evidence="15" id="KW-0411">Iron-sulfur</keyword>
<name>A0A3B0XM91_9ZZZZ</name>
<keyword evidence="10" id="KW-0479">Metal-binding</keyword>
<dbReference type="PANTHER" id="PTHR10134">
    <property type="entry name" value="CYTOCHROME B-C1 COMPLEX SUBUNIT RIESKE, MITOCHONDRIAL"/>
    <property type="match status" value="1"/>
</dbReference>
<dbReference type="InterPro" id="IPR006317">
    <property type="entry name" value="Ubiquinol_cyt_c_Rdtase_Fe-S-su"/>
</dbReference>
<dbReference type="GO" id="GO:0016491">
    <property type="term" value="F:oxidoreductase activity"/>
    <property type="evidence" value="ECO:0007669"/>
    <property type="project" value="UniProtKB-KW"/>
</dbReference>
<evidence type="ECO:0000256" key="10">
    <source>
        <dbReference type="ARBA" id="ARBA00022723"/>
    </source>
</evidence>
<keyword evidence="8" id="KW-0812">Transmembrane</keyword>
<dbReference type="EC" id="7.1.1.8" evidence="4"/>
<keyword evidence="13" id="KW-1133">Transmembrane helix</keyword>
<evidence type="ECO:0000256" key="3">
    <source>
        <dbReference type="ARBA" id="ARBA00011649"/>
    </source>
</evidence>
<accession>A0A3B0XM91</accession>
<keyword evidence="11" id="KW-1278">Translocase</keyword>
<keyword evidence="17" id="KW-1015">Disulfide bond</keyword>
<protein>
    <recommendedName>
        <fullName evidence="5">Ubiquinol-cytochrome c reductase iron-sulfur subunit</fullName>
        <ecNumber evidence="4">7.1.1.8</ecNumber>
    </recommendedName>
    <alternativeName>
        <fullName evidence="19">Rieske iron-sulfur protein</fullName>
    </alternativeName>
</protein>
<reference evidence="22" key="1">
    <citation type="submission" date="2018-06" db="EMBL/GenBank/DDBJ databases">
        <authorList>
            <person name="Zhirakovskaya E."/>
        </authorList>
    </citation>
    <scope>NUCLEOTIDE SEQUENCE</scope>
</reference>
<dbReference type="InterPro" id="IPR006311">
    <property type="entry name" value="TAT_signal"/>
</dbReference>
<evidence type="ECO:0000256" key="9">
    <source>
        <dbReference type="ARBA" id="ARBA00022714"/>
    </source>
</evidence>
<dbReference type="CDD" id="cd03470">
    <property type="entry name" value="Rieske_cytochrome_bc1"/>
    <property type="match status" value="1"/>
</dbReference>
<dbReference type="NCBIfam" id="TIGR01416">
    <property type="entry name" value="Rieske_proteo"/>
    <property type="match status" value="1"/>
</dbReference>
<keyword evidence="12" id="KW-0249">Electron transport</keyword>
<dbReference type="AlphaFoldDB" id="A0A3B0XM91"/>
<evidence type="ECO:0000256" key="5">
    <source>
        <dbReference type="ARBA" id="ARBA00019816"/>
    </source>
</evidence>
<dbReference type="GO" id="GO:0005886">
    <property type="term" value="C:plasma membrane"/>
    <property type="evidence" value="ECO:0007669"/>
    <property type="project" value="UniProtKB-SubCell"/>
</dbReference>
<evidence type="ECO:0000256" key="18">
    <source>
        <dbReference type="ARBA" id="ARBA00029351"/>
    </source>
</evidence>
<dbReference type="GO" id="GO:0008121">
    <property type="term" value="F:quinol-cytochrome-c reductase activity"/>
    <property type="evidence" value="ECO:0007669"/>
    <property type="project" value="UniProtKB-EC"/>
</dbReference>
<dbReference type="GO" id="GO:0046872">
    <property type="term" value="F:metal ion binding"/>
    <property type="evidence" value="ECO:0007669"/>
    <property type="project" value="UniProtKB-KW"/>
</dbReference>
<dbReference type="EMBL" id="UOFF01000393">
    <property type="protein sequence ID" value="VAW57446.1"/>
    <property type="molecule type" value="Genomic_DNA"/>
</dbReference>
<keyword evidence="22" id="KW-0560">Oxidoreductase</keyword>
<keyword evidence="7" id="KW-1003">Cell membrane</keyword>
<evidence type="ECO:0000256" key="7">
    <source>
        <dbReference type="ARBA" id="ARBA00022475"/>
    </source>
</evidence>
<evidence type="ECO:0000256" key="4">
    <source>
        <dbReference type="ARBA" id="ARBA00012951"/>
    </source>
</evidence>
<keyword evidence="9" id="KW-0001">2Fe-2S</keyword>
<evidence type="ECO:0000256" key="2">
    <source>
        <dbReference type="ARBA" id="ARBA00004162"/>
    </source>
</evidence>
<evidence type="ECO:0000256" key="16">
    <source>
        <dbReference type="ARBA" id="ARBA00023136"/>
    </source>
</evidence>
<evidence type="ECO:0000259" key="21">
    <source>
        <dbReference type="PROSITE" id="PS51296"/>
    </source>
</evidence>
<evidence type="ECO:0000256" key="1">
    <source>
        <dbReference type="ARBA" id="ARBA00002444"/>
    </source>
</evidence>
<dbReference type="Gene3D" id="2.102.10.10">
    <property type="entry name" value="Rieske [2Fe-2S] iron-sulphur domain"/>
    <property type="match status" value="1"/>
</dbReference>
<dbReference type="InterPro" id="IPR014349">
    <property type="entry name" value="Rieske_Fe-S_prot"/>
</dbReference>
<evidence type="ECO:0000256" key="11">
    <source>
        <dbReference type="ARBA" id="ARBA00022967"/>
    </source>
</evidence>
<dbReference type="PROSITE" id="PS51318">
    <property type="entry name" value="TAT"/>
    <property type="match status" value="1"/>
</dbReference>
<evidence type="ECO:0000256" key="12">
    <source>
        <dbReference type="ARBA" id="ARBA00022982"/>
    </source>
</evidence>
<dbReference type="InterPro" id="IPR036922">
    <property type="entry name" value="Rieske_2Fe-2S_sf"/>
</dbReference>
<evidence type="ECO:0000256" key="8">
    <source>
        <dbReference type="ARBA" id="ARBA00022692"/>
    </source>
</evidence>
<dbReference type="PROSITE" id="PS51296">
    <property type="entry name" value="RIESKE"/>
    <property type="match status" value="1"/>
</dbReference>
<evidence type="ECO:0000256" key="14">
    <source>
        <dbReference type="ARBA" id="ARBA00023004"/>
    </source>
</evidence>
<dbReference type="Pfam" id="PF00355">
    <property type="entry name" value="Rieske"/>
    <property type="match status" value="1"/>
</dbReference>
<dbReference type="PRINTS" id="PR00162">
    <property type="entry name" value="RIESKE"/>
</dbReference>
<evidence type="ECO:0000256" key="6">
    <source>
        <dbReference type="ARBA" id="ARBA00022448"/>
    </source>
</evidence>
<evidence type="ECO:0000256" key="20">
    <source>
        <dbReference type="ARBA" id="ARBA00034078"/>
    </source>
</evidence>
<keyword evidence="6" id="KW-0813">Transport</keyword>
<keyword evidence="16" id="KW-0472">Membrane</keyword>